<gene>
    <name evidence="5" type="ORF">HNR07_001009</name>
</gene>
<sequence length="453" mass="47836">MRSQPDARRTVMARLPRAAAAVGALCLALSACGSGDGTAPDIGAEDVGAALEEGGEITVWAWEPTLDRVAEAFEDEHPGVTVNVENVGTGDEQYTALQNALSAGSGLPDVAHIEYFALGQFTIAGNLVDLAPLGAAELEGDYTPGPWGAVQGEEGAIHGLPMDSGPIALFYNQDVFDEHDVEVPATWDEYVEVARELQEADPDVYVAADNGDAGATTTFVWQAGGQPYRVEGEDVTIDFTDEGTARFTDTWQQLIDEDLLLPVTAWSDEWYQALGDGSVATLVTGAWMGLNLEAGVPDGAGSWRVAPPPAWEEGDTSSAESGGSALAVPVGAQNQALAYAFIEYANAGDGVRHRIDQGAFPATVADLESPEFLAAESEYFGGQAVNEIYAESAANVREGWHYLPYQAHANSLFNDTVGQAYVSDTTLAEGLAAWQDVSVRYGQDQGFTVTTGD</sequence>
<reference evidence="5 6" key="1">
    <citation type="submission" date="2020-08" db="EMBL/GenBank/DDBJ databases">
        <title>Sequencing the genomes of 1000 actinobacteria strains.</title>
        <authorList>
            <person name="Klenk H.-P."/>
        </authorList>
    </citation>
    <scope>NUCLEOTIDE SEQUENCE [LARGE SCALE GENOMIC DNA]</scope>
    <source>
        <strain evidence="5 6">DSM 44598</strain>
    </source>
</reference>
<evidence type="ECO:0000313" key="5">
    <source>
        <dbReference type="EMBL" id="MBB5489872.1"/>
    </source>
</evidence>
<dbReference type="GO" id="GO:0055085">
    <property type="term" value="P:transmembrane transport"/>
    <property type="evidence" value="ECO:0007669"/>
    <property type="project" value="InterPro"/>
</dbReference>
<keyword evidence="5" id="KW-0762">Sugar transport</keyword>
<keyword evidence="2" id="KW-0813">Transport</keyword>
<proteinExistence type="inferred from homology"/>
<dbReference type="Proteomes" id="UP000579647">
    <property type="component" value="Unassembled WGS sequence"/>
</dbReference>
<keyword evidence="6" id="KW-1185">Reference proteome</keyword>
<dbReference type="PANTHER" id="PTHR43649">
    <property type="entry name" value="ARABINOSE-BINDING PROTEIN-RELATED"/>
    <property type="match status" value="1"/>
</dbReference>
<evidence type="ECO:0000256" key="2">
    <source>
        <dbReference type="ARBA" id="ARBA00022448"/>
    </source>
</evidence>
<dbReference type="EMBL" id="JACHDO010000001">
    <property type="protein sequence ID" value="MBB5489872.1"/>
    <property type="molecule type" value="Genomic_DNA"/>
</dbReference>
<comment type="similarity">
    <text evidence="1">Belongs to the bacterial solute-binding protein 1 family.</text>
</comment>
<accession>A0A840W1C3</accession>
<feature type="chain" id="PRO_5039248269" evidence="4">
    <location>
        <begin position="34"/>
        <end position="453"/>
    </location>
</feature>
<evidence type="ECO:0000256" key="4">
    <source>
        <dbReference type="SAM" id="SignalP"/>
    </source>
</evidence>
<organism evidence="5 6">
    <name type="scientific">Nocardiopsis metallicus</name>
    <dbReference type="NCBI Taxonomy" id="179819"/>
    <lineage>
        <taxon>Bacteria</taxon>
        <taxon>Bacillati</taxon>
        <taxon>Actinomycetota</taxon>
        <taxon>Actinomycetes</taxon>
        <taxon>Streptosporangiales</taxon>
        <taxon>Nocardiopsidaceae</taxon>
        <taxon>Nocardiopsis</taxon>
    </lineage>
</organism>
<dbReference type="SUPFAM" id="SSF53850">
    <property type="entry name" value="Periplasmic binding protein-like II"/>
    <property type="match status" value="1"/>
</dbReference>
<dbReference type="CDD" id="cd13585">
    <property type="entry name" value="PBP2_TMBP_like"/>
    <property type="match status" value="1"/>
</dbReference>
<dbReference type="PANTHER" id="PTHR43649:SF14">
    <property type="entry name" value="BLR3389 PROTEIN"/>
    <property type="match status" value="1"/>
</dbReference>
<dbReference type="AlphaFoldDB" id="A0A840W1C3"/>
<dbReference type="InterPro" id="IPR050490">
    <property type="entry name" value="Bact_solute-bd_prot1"/>
</dbReference>
<comment type="caution">
    <text evidence="5">The sequence shown here is derived from an EMBL/GenBank/DDBJ whole genome shotgun (WGS) entry which is preliminary data.</text>
</comment>
<evidence type="ECO:0000256" key="3">
    <source>
        <dbReference type="ARBA" id="ARBA00022729"/>
    </source>
</evidence>
<dbReference type="PROSITE" id="PS01037">
    <property type="entry name" value="SBP_BACTERIAL_1"/>
    <property type="match status" value="1"/>
</dbReference>
<dbReference type="InterPro" id="IPR006059">
    <property type="entry name" value="SBP"/>
</dbReference>
<keyword evidence="3 4" id="KW-0732">Signal</keyword>
<feature type="signal peptide" evidence="4">
    <location>
        <begin position="1"/>
        <end position="33"/>
    </location>
</feature>
<dbReference type="Gene3D" id="3.40.190.10">
    <property type="entry name" value="Periplasmic binding protein-like II"/>
    <property type="match status" value="1"/>
</dbReference>
<dbReference type="InterPro" id="IPR006061">
    <property type="entry name" value="SBP_1_CS"/>
</dbReference>
<dbReference type="Pfam" id="PF01547">
    <property type="entry name" value="SBP_bac_1"/>
    <property type="match status" value="1"/>
</dbReference>
<evidence type="ECO:0000256" key="1">
    <source>
        <dbReference type="ARBA" id="ARBA00008520"/>
    </source>
</evidence>
<evidence type="ECO:0000313" key="6">
    <source>
        <dbReference type="Proteomes" id="UP000579647"/>
    </source>
</evidence>
<dbReference type="PROSITE" id="PS51257">
    <property type="entry name" value="PROKAR_LIPOPROTEIN"/>
    <property type="match status" value="1"/>
</dbReference>
<dbReference type="RefSeq" id="WP_184362503.1">
    <property type="nucleotide sequence ID" value="NZ_BAAAKM010000170.1"/>
</dbReference>
<name>A0A840W1C3_9ACTN</name>
<protein>
    <submittedName>
        <fullName evidence="5">Multiple sugar transport system substrate-binding protein</fullName>
    </submittedName>
</protein>